<comment type="caution">
    <text evidence="1">The sequence shown here is derived from an EMBL/GenBank/DDBJ whole genome shotgun (WGS) entry which is preliminary data.</text>
</comment>
<dbReference type="AlphaFoldDB" id="A0A9X4ATL3"/>
<accession>A0A9X4ATL3</accession>
<keyword evidence="2" id="KW-1185">Reference proteome</keyword>
<organism evidence="1 2">
    <name type="scientific">Polyangium jinanense</name>
    <dbReference type="NCBI Taxonomy" id="2829994"/>
    <lineage>
        <taxon>Bacteria</taxon>
        <taxon>Pseudomonadati</taxon>
        <taxon>Myxococcota</taxon>
        <taxon>Polyangia</taxon>
        <taxon>Polyangiales</taxon>
        <taxon>Polyangiaceae</taxon>
        <taxon>Polyangium</taxon>
    </lineage>
</organism>
<gene>
    <name evidence="1" type="ORF">KEG57_27600</name>
</gene>
<reference evidence="1 2" key="1">
    <citation type="submission" date="2021-04" db="EMBL/GenBank/DDBJ databases">
        <title>Genome analysis of Polyangium sp.</title>
        <authorList>
            <person name="Li Y."/>
            <person name="Wang J."/>
        </authorList>
    </citation>
    <scope>NUCLEOTIDE SEQUENCE [LARGE SCALE GENOMIC DNA]</scope>
    <source>
        <strain evidence="1 2">SDU14</strain>
    </source>
</reference>
<name>A0A9X4ATL3_9BACT</name>
<evidence type="ECO:0000313" key="2">
    <source>
        <dbReference type="Proteomes" id="UP001151081"/>
    </source>
</evidence>
<dbReference type="Pfam" id="PF07617">
    <property type="entry name" value="DUF1579"/>
    <property type="match status" value="1"/>
</dbReference>
<dbReference type="EMBL" id="JAGTJJ010000019">
    <property type="protein sequence ID" value="MDC3984304.1"/>
    <property type="molecule type" value="Genomic_DNA"/>
</dbReference>
<evidence type="ECO:0000313" key="1">
    <source>
        <dbReference type="EMBL" id="MDC3984304.1"/>
    </source>
</evidence>
<dbReference type="InterPro" id="IPR011473">
    <property type="entry name" value="DUF1579"/>
</dbReference>
<sequence length="167" mass="18644">MEQVDLETERTGPYEHDSAHERLARLAGVWRGTARTIMGPGAEPLEAAWEGRIAVILGGRFVRFTYRSSVEEKPIAGEMLIAFESGEKLWRTSWVDSFHTGTMILVSEGSGTDIDVRGSYFAAEGHPRWGWRTVVDDAQADKLTIRMYNITPDGQEFLGVEITLARA</sequence>
<dbReference type="RefSeq" id="WP_272419037.1">
    <property type="nucleotide sequence ID" value="NZ_JAGTJJ010000019.1"/>
</dbReference>
<protein>
    <submittedName>
        <fullName evidence="1">DUF1579 family protein</fullName>
    </submittedName>
</protein>
<dbReference type="Proteomes" id="UP001151081">
    <property type="component" value="Unassembled WGS sequence"/>
</dbReference>
<proteinExistence type="predicted"/>